<dbReference type="Proteomes" id="UP000006320">
    <property type="component" value="Unassembled WGS sequence"/>
</dbReference>
<protein>
    <submittedName>
        <fullName evidence="1">Uncharacterized protein</fullName>
    </submittedName>
</protein>
<reference evidence="1 2" key="1">
    <citation type="journal article" date="2017" name="Antonie Van Leeuwenhoek">
        <title>Rhizobium rhizosphaerae sp. nov., a novel species isolated from rice rhizosphere.</title>
        <authorList>
            <person name="Zhao J.J."/>
            <person name="Zhang J."/>
            <person name="Zhang R.J."/>
            <person name="Zhang C.W."/>
            <person name="Yin H.Q."/>
            <person name="Zhang X.X."/>
        </authorList>
    </citation>
    <scope>NUCLEOTIDE SEQUENCE [LARGE SCALE GENOMIC DNA]</scope>
    <source>
        <strain evidence="1 2">S18K6</strain>
    </source>
</reference>
<sequence length="53" mass="5829">MLPNSDDLHHSINQAGRQTAQRYLPYTAASCDQVSLYGSSVMLRSSCLNNILS</sequence>
<dbReference type="AlphaFoldDB" id="A0AAV3UVW6"/>
<evidence type="ECO:0000313" key="1">
    <source>
        <dbReference type="EMBL" id="GAC09191.1"/>
    </source>
</evidence>
<proteinExistence type="predicted"/>
<evidence type="ECO:0000313" key="2">
    <source>
        <dbReference type="Proteomes" id="UP000006320"/>
    </source>
</evidence>
<comment type="caution">
    <text evidence="1">The sequence shown here is derived from an EMBL/GenBank/DDBJ whole genome shotgun (WGS) entry which is preliminary data.</text>
</comment>
<gene>
    <name evidence="1" type="ORF">GCHA_1230</name>
</gene>
<organism evidence="1 2">
    <name type="scientific">Paraglaciecola chathamensis S18K6</name>
    <dbReference type="NCBI Taxonomy" id="1127672"/>
    <lineage>
        <taxon>Bacteria</taxon>
        <taxon>Pseudomonadati</taxon>
        <taxon>Pseudomonadota</taxon>
        <taxon>Gammaproteobacteria</taxon>
        <taxon>Alteromonadales</taxon>
        <taxon>Alteromonadaceae</taxon>
        <taxon>Paraglaciecola</taxon>
    </lineage>
</organism>
<name>A0AAV3UVW6_9ALTE</name>
<accession>A0AAV3UVW6</accession>
<dbReference type="EMBL" id="BAEM01000020">
    <property type="protein sequence ID" value="GAC09191.1"/>
    <property type="molecule type" value="Genomic_DNA"/>
</dbReference>